<keyword evidence="2" id="KW-1185">Reference proteome</keyword>
<name>A0ACA9QA79_9GLOM</name>
<feature type="non-terminal residue" evidence="1">
    <location>
        <position position="43"/>
    </location>
</feature>
<accession>A0ACA9QA79</accession>
<evidence type="ECO:0000313" key="1">
    <source>
        <dbReference type="EMBL" id="CAG8744161.1"/>
    </source>
</evidence>
<gene>
    <name evidence="1" type="ORF">RPERSI_LOCUS13472</name>
</gene>
<organism evidence="1 2">
    <name type="scientific">Racocetra persica</name>
    <dbReference type="NCBI Taxonomy" id="160502"/>
    <lineage>
        <taxon>Eukaryota</taxon>
        <taxon>Fungi</taxon>
        <taxon>Fungi incertae sedis</taxon>
        <taxon>Mucoromycota</taxon>
        <taxon>Glomeromycotina</taxon>
        <taxon>Glomeromycetes</taxon>
        <taxon>Diversisporales</taxon>
        <taxon>Gigasporaceae</taxon>
        <taxon>Racocetra</taxon>
    </lineage>
</organism>
<comment type="caution">
    <text evidence="1">The sequence shown here is derived from an EMBL/GenBank/DDBJ whole genome shotgun (WGS) entry which is preliminary data.</text>
</comment>
<dbReference type="Proteomes" id="UP000789920">
    <property type="component" value="Unassembled WGS sequence"/>
</dbReference>
<evidence type="ECO:0000313" key="2">
    <source>
        <dbReference type="Proteomes" id="UP000789920"/>
    </source>
</evidence>
<protein>
    <submittedName>
        <fullName evidence="1">23652_t:CDS:1</fullName>
    </submittedName>
</protein>
<reference evidence="1" key="1">
    <citation type="submission" date="2021-06" db="EMBL/GenBank/DDBJ databases">
        <authorList>
            <person name="Kallberg Y."/>
            <person name="Tangrot J."/>
            <person name="Rosling A."/>
        </authorList>
    </citation>
    <scope>NUCLEOTIDE SEQUENCE</scope>
    <source>
        <strain evidence="1">MA461A</strain>
    </source>
</reference>
<proteinExistence type="predicted"/>
<dbReference type="EMBL" id="CAJVQC010029948">
    <property type="protein sequence ID" value="CAG8744161.1"/>
    <property type="molecule type" value="Genomic_DNA"/>
</dbReference>
<sequence length="43" mass="4920">MDVSNIKKQILQANWNINIKHKIAKNLDQFLGPNADQSELKEA</sequence>